<comment type="caution">
    <text evidence="2">The sequence shown here is derived from an EMBL/GenBank/DDBJ whole genome shotgun (WGS) entry which is preliminary data.</text>
</comment>
<feature type="domain" description="DUF559" evidence="1">
    <location>
        <begin position="241"/>
        <end position="314"/>
    </location>
</feature>
<sequence length="323" mass="35390">MYVPESALFDLRAMSRGADVVGLALLLARQAGVLTTGQAARFVSRGAVRHRVRSGRWQQPHPGIVVAHSGPINPDQRRWIAVLAVGIDRPAILGGLTALQAQGLRGVNSEAIFLLVPRHRRGGAPPAGVSVHRTATLTDRDVSRFGRPPRTSPARSLVDAASWAPTDRAATYFVAAGFQQGLVRLAGVMEVLDRMPNVRRRGLIAAVARDAEGGATALGELDFLALVRRAGLPEPVMQQVRRDAAGRRRYLDFYFAQWRLHVEIDGAHHVDPRVAWDDMARQNEVWRAGDRVLRFPAWLVRENPAKVVADVRAALIAAGWPER</sequence>
<organism evidence="2 3">
    <name type="scientific">Luedemannella helvata</name>
    <dbReference type="NCBI Taxonomy" id="349315"/>
    <lineage>
        <taxon>Bacteria</taxon>
        <taxon>Bacillati</taxon>
        <taxon>Actinomycetota</taxon>
        <taxon>Actinomycetes</taxon>
        <taxon>Micromonosporales</taxon>
        <taxon>Micromonosporaceae</taxon>
        <taxon>Luedemannella</taxon>
    </lineage>
</organism>
<proteinExistence type="predicted"/>
<name>A0ABP4X606_9ACTN</name>
<reference evidence="3" key="1">
    <citation type="journal article" date="2019" name="Int. J. Syst. Evol. Microbiol.">
        <title>The Global Catalogue of Microorganisms (GCM) 10K type strain sequencing project: providing services to taxonomists for standard genome sequencing and annotation.</title>
        <authorList>
            <consortium name="The Broad Institute Genomics Platform"/>
            <consortium name="The Broad Institute Genome Sequencing Center for Infectious Disease"/>
            <person name="Wu L."/>
            <person name="Ma J."/>
        </authorList>
    </citation>
    <scope>NUCLEOTIDE SEQUENCE [LARGE SCALE GENOMIC DNA]</scope>
    <source>
        <strain evidence="3">JCM 13249</strain>
    </source>
</reference>
<protein>
    <recommendedName>
        <fullName evidence="1">DUF559 domain-containing protein</fullName>
    </recommendedName>
</protein>
<keyword evidence="3" id="KW-1185">Reference proteome</keyword>
<accession>A0ABP4X606</accession>
<dbReference type="Gene3D" id="3.40.960.10">
    <property type="entry name" value="VSR Endonuclease"/>
    <property type="match status" value="1"/>
</dbReference>
<dbReference type="Proteomes" id="UP001500655">
    <property type="component" value="Unassembled WGS sequence"/>
</dbReference>
<dbReference type="RefSeq" id="WP_344085448.1">
    <property type="nucleotide sequence ID" value="NZ_BAAALS010000025.1"/>
</dbReference>
<evidence type="ECO:0000259" key="1">
    <source>
        <dbReference type="Pfam" id="PF04480"/>
    </source>
</evidence>
<evidence type="ECO:0000313" key="3">
    <source>
        <dbReference type="Proteomes" id="UP001500655"/>
    </source>
</evidence>
<evidence type="ECO:0000313" key="2">
    <source>
        <dbReference type="EMBL" id="GAA1768634.1"/>
    </source>
</evidence>
<dbReference type="EMBL" id="BAAALS010000025">
    <property type="protein sequence ID" value="GAA1768634.1"/>
    <property type="molecule type" value="Genomic_DNA"/>
</dbReference>
<dbReference type="InterPro" id="IPR007569">
    <property type="entry name" value="DUF559"/>
</dbReference>
<gene>
    <name evidence="2" type="ORF">GCM10009681_44930</name>
</gene>
<dbReference type="Pfam" id="PF04480">
    <property type="entry name" value="DUF559"/>
    <property type="match status" value="1"/>
</dbReference>